<evidence type="ECO:0000313" key="2">
    <source>
        <dbReference type="EMBL" id="MFC2947536.1"/>
    </source>
</evidence>
<keyword evidence="1" id="KW-0472">Membrane</keyword>
<dbReference type="PANTHER" id="PTHR31446">
    <property type="entry name" value="ACID PHOSPHATASE/VANADIUM-DEPENDENT HALOPEROXIDASE-RELATED PROTEIN"/>
    <property type="match status" value="1"/>
</dbReference>
<dbReference type="EMBL" id="JBHRRZ010000007">
    <property type="protein sequence ID" value="MFC2947536.1"/>
    <property type="molecule type" value="Genomic_DNA"/>
</dbReference>
<dbReference type="Pfam" id="PF02681">
    <property type="entry name" value="DUF212"/>
    <property type="match status" value="1"/>
</dbReference>
<keyword evidence="1" id="KW-1133">Transmembrane helix</keyword>
<gene>
    <name evidence="2" type="ORF">ACFODW_04060</name>
</gene>
<keyword evidence="1" id="KW-0812">Transmembrane</keyword>
<feature type="transmembrane region" description="Helical" evidence="1">
    <location>
        <begin position="6"/>
        <end position="26"/>
    </location>
</feature>
<dbReference type="PANTHER" id="PTHR31446:SF39">
    <property type="entry name" value="ACID PHOSPHATASE_VANADIUM-DEPENDENT HALOPEROXIDASE-RELATED PROTEIN"/>
    <property type="match status" value="1"/>
</dbReference>
<evidence type="ECO:0000313" key="3">
    <source>
        <dbReference type="Proteomes" id="UP001595387"/>
    </source>
</evidence>
<sequence>MPYFLAPFVGWAASGFLKFLIHYLKYGEDARHHMGNGGFPSTHTSTVSAAAFLIGFGEGFFSAIFGLAAAFLFIVIIDATGLRIAVGKQAEILNSLNRNRDPEAKPLRERMGHSLVEVLGGLVVGFLVSLVLYYLFNWWGWIT</sequence>
<dbReference type="Proteomes" id="UP001595387">
    <property type="component" value="Unassembled WGS sequence"/>
</dbReference>
<proteinExistence type="predicted"/>
<organism evidence="2 3">
    <name type="scientific">Virgibacillus sediminis</name>
    <dbReference type="NCBI Taxonomy" id="202260"/>
    <lineage>
        <taxon>Bacteria</taxon>
        <taxon>Bacillati</taxon>
        <taxon>Bacillota</taxon>
        <taxon>Bacilli</taxon>
        <taxon>Bacillales</taxon>
        <taxon>Bacillaceae</taxon>
        <taxon>Virgibacillus</taxon>
    </lineage>
</organism>
<feature type="transmembrane region" description="Helical" evidence="1">
    <location>
        <begin position="63"/>
        <end position="86"/>
    </location>
</feature>
<name>A0ABV7A395_9BACI</name>
<reference evidence="3" key="1">
    <citation type="journal article" date="2019" name="Int. J. Syst. Evol. Microbiol.">
        <title>The Global Catalogue of Microorganisms (GCM) 10K type strain sequencing project: providing services to taxonomists for standard genome sequencing and annotation.</title>
        <authorList>
            <consortium name="The Broad Institute Genomics Platform"/>
            <consortium name="The Broad Institute Genome Sequencing Center for Infectious Disease"/>
            <person name="Wu L."/>
            <person name="Ma J."/>
        </authorList>
    </citation>
    <scope>NUCLEOTIDE SEQUENCE [LARGE SCALE GENOMIC DNA]</scope>
    <source>
        <strain evidence="3">KCTC 13193</strain>
    </source>
</reference>
<keyword evidence="3" id="KW-1185">Reference proteome</keyword>
<protein>
    <submittedName>
        <fullName evidence="2">Divergent PAP2 family protein</fullName>
    </submittedName>
</protein>
<dbReference type="RefSeq" id="WP_390303375.1">
    <property type="nucleotide sequence ID" value="NZ_JBHRRZ010000007.1"/>
</dbReference>
<evidence type="ECO:0000256" key="1">
    <source>
        <dbReference type="SAM" id="Phobius"/>
    </source>
</evidence>
<comment type="caution">
    <text evidence="2">The sequence shown here is derived from an EMBL/GenBank/DDBJ whole genome shotgun (WGS) entry which is preliminary data.</text>
</comment>
<feature type="transmembrane region" description="Helical" evidence="1">
    <location>
        <begin position="115"/>
        <end position="136"/>
    </location>
</feature>
<accession>A0ABV7A395</accession>
<dbReference type="InterPro" id="IPR003832">
    <property type="entry name" value="DUF212"/>
</dbReference>